<dbReference type="GO" id="GO:0031397">
    <property type="term" value="P:negative regulation of protein ubiquitination"/>
    <property type="evidence" value="ECO:0007669"/>
    <property type="project" value="TreeGrafter"/>
</dbReference>
<dbReference type="Pfam" id="PF13905">
    <property type="entry name" value="Thioredoxin_8"/>
    <property type="match status" value="1"/>
</dbReference>
<dbReference type="GO" id="GO:0030178">
    <property type="term" value="P:negative regulation of Wnt signaling pathway"/>
    <property type="evidence" value="ECO:0007669"/>
    <property type="project" value="TreeGrafter"/>
</dbReference>
<dbReference type="InterPro" id="IPR012336">
    <property type="entry name" value="Thioredoxin-like_fold"/>
</dbReference>
<dbReference type="GO" id="GO:0005634">
    <property type="term" value="C:nucleus"/>
    <property type="evidence" value="ECO:0007669"/>
    <property type="project" value="TreeGrafter"/>
</dbReference>
<dbReference type="GO" id="GO:0004791">
    <property type="term" value="F:thioredoxin-disulfide reductase (NADPH) activity"/>
    <property type="evidence" value="ECO:0007669"/>
    <property type="project" value="TreeGrafter"/>
</dbReference>
<gene>
    <name evidence="2" type="ORF">EGYM00392_LOCUS5216</name>
</gene>
<sequence>MGFGDMSKKVGAKLKAKMNKWEQDGIEKEKKRKGCNFIEELGAELLSKNGKVKTADALAGKTVALYFSAHWCPPCRGFTPELAEWYTRDLAAKGLEVVFLSADQDETAFQEYFKEQPWLALPFTESSKKDALSKKLGVNGIPCLVIFDESGALITKDGRAAVSKDPTGSKYPWNK</sequence>
<feature type="domain" description="Thioredoxin" evidence="1">
    <location>
        <begin position="32"/>
        <end position="175"/>
    </location>
</feature>
<protein>
    <recommendedName>
        <fullName evidence="1">Thioredoxin domain-containing protein</fullName>
    </recommendedName>
</protein>
<dbReference type="PROSITE" id="PS51352">
    <property type="entry name" value="THIOREDOXIN_2"/>
    <property type="match status" value="1"/>
</dbReference>
<dbReference type="EMBL" id="HBGA01013553">
    <property type="protein sequence ID" value="CAD8994161.1"/>
    <property type="molecule type" value="Transcribed_RNA"/>
</dbReference>
<accession>A0A7S1HXB7</accession>
<proteinExistence type="predicted"/>
<name>A0A7S1HXB7_9EUGL</name>
<evidence type="ECO:0000313" key="2">
    <source>
        <dbReference type="EMBL" id="CAD8994161.1"/>
    </source>
</evidence>
<dbReference type="InterPro" id="IPR013766">
    <property type="entry name" value="Thioredoxin_domain"/>
</dbReference>
<reference evidence="2" key="1">
    <citation type="submission" date="2021-01" db="EMBL/GenBank/DDBJ databases">
        <authorList>
            <person name="Corre E."/>
            <person name="Pelletier E."/>
            <person name="Niang G."/>
            <person name="Scheremetjew M."/>
            <person name="Finn R."/>
            <person name="Kale V."/>
            <person name="Holt S."/>
            <person name="Cochrane G."/>
            <person name="Meng A."/>
            <person name="Brown T."/>
            <person name="Cohen L."/>
        </authorList>
    </citation>
    <scope>NUCLEOTIDE SEQUENCE</scope>
    <source>
        <strain evidence="2">NIES-381</strain>
    </source>
</reference>
<dbReference type="PANTHER" id="PTHR46472:SF1">
    <property type="entry name" value="NUCLEOREDOXIN"/>
    <property type="match status" value="1"/>
</dbReference>
<organism evidence="2">
    <name type="scientific">Eutreptiella gymnastica</name>
    <dbReference type="NCBI Taxonomy" id="73025"/>
    <lineage>
        <taxon>Eukaryota</taxon>
        <taxon>Discoba</taxon>
        <taxon>Euglenozoa</taxon>
        <taxon>Euglenida</taxon>
        <taxon>Spirocuta</taxon>
        <taxon>Euglenophyceae</taxon>
        <taxon>Eutreptiales</taxon>
        <taxon>Eutreptiaceae</taxon>
        <taxon>Eutreptiella</taxon>
    </lineage>
</organism>
<dbReference type="AlphaFoldDB" id="A0A7S1HXB7"/>
<dbReference type="InterPro" id="IPR036249">
    <property type="entry name" value="Thioredoxin-like_sf"/>
</dbReference>
<dbReference type="SUPFAM" id="SSF52833">
    <property type="entry name" value="Thioredoxin-like"/>
    <property type="match status" value="1"/>
</dbReference>
<evidence type="ECO:0000259" key="1">
    <source>
        <dbReference type="PROSITE" id="PS51352"/>
    </source>
</evidence>
<dbReference type="Gene3D" id="3.40.30.10">
    <property type="entry name" value="Glutaredoxin"/>
    <property type="match status" value="1"/>
</dbReference>
<dbReference type="PANTHER" id="PTHR46472">
    <property type="entry name" value="NUCLEOREDOXIN"/>
    <property type="match status" value="1"/>
</dbReference>